<accession>A0A1H2IFT5</accession>
<protein>
    <submittedName>
        <fullName evidence="1">Uncharacterized protein</fullName>
    </submittedName>
</protein>
<evidence type="ECO:0000313" key="1">
    <source>
        <dbReference type="EMBL" id="SDU42871.1"/>
    </source>
</evidence>
<organism evidence="1 2">
    <name type="scientific">Jiangella alkaliphila</name>
    <dbReference type="NCBI Taxonomy" id="419479"/>
    <lineage>
        <taxon>Bacteria</taxon>
        <taxon>Bacillati</taxon>
        <taxon>Actinomycetota</taxon>
        <taxon>Actinomycetes</taxon>
        <taxon>Jiangellales</taxon>
        <taxon>Jiangellaceae</taxon>
        <taxon>Jiangella</taxon>
    </lineage>
</organism>
<dbReference type="RefSeq" id="WP_083421289.1">
    <property type="nucleotide sequence ID" value="NZ_LBMC01000040.1"/>
</dbReference>
<gene>
    <name evidence="1" type="ORF">SAMN04488563_1676</name>
</gene>
<dbReference type="EMBL" id="LT629791">
    <property type="protein sequence ID" value="SDU42871.1"/>
    <property type="molecule type" value="Genomic_DNA"/>
</dbReference>
<dbReference type="AlphaFoldDB" id="A0A1H2IFT5"/>
<dbReference type="Proteomes" id="UP000182977">
    <property type="component" value="Chromosome I"/>
</dbReference>
<proteinExistence type="predicted"/>
<reference evidence="2" key="1">
    <citation type="submission" date="2016-10" db="EMBL/GenBank/DDBJ databases">
        <authorList>
            <person name="Varghese N."/>
            <person name="Submissions S."/>
        </authorList>
    </citation>
    <scope>NUCLEOTIDE SEQUENCE [LARGE SCALE GENOMIC DNA]</scope>
    <source>
        <strain evidence="2">DSM 45079</strain>
    </source>
</reference>
<evidence type="ECO:0000313" key="2">
    <source>
        <dbReference type="Proteomes" id="UP000182977"/>
    </source>
</evidence>
<keyword evidence="2" id="KW-1185">Reference proteome</keyword>
<name>A0A1H2IFT5_9ACTN</name>
<sequence length="81" mass="9065">MPKVTDWRVPERAHRLTAAAEDHLDKFVDRLPGSWHRGVADAGQQAVDYIALLGEEIATWGADVAADLDEYNQRRPPNGRT</sequence>